<dbReference type="InterPro" id="IPR019660">
    <property type="entry name" value="Put_sensory_transdc_reg_YbjN"/>
</dbReference>
<dbReference type="AlphaFoldDB" id="E8U3T9"/>
<evidence type="ECO:0008006" key="3">
    <source>
        <dbReference type="Google" id="ProtNLM"/>
    </source>
</evidence>
<reference evidence="1 2" key="1">
    <citation type="journal article" date="2011" name="Stand. Genomic Sci.">
        <title>Complete genome sequence of Deinococcus maricopensis type strain (LB-34).</title>
        <authorList>
            <person name="Pukall R."/>
            <person name="Zeytun A."/>
            <person name="Lucas S."/>
            <person name="Lapidus A."/>
            <person name="Hammon N."/>
            <person name="Deshpande S."/>
            <person name="Nolan M."/>
            <person name="Cheng J.F."/>
            <person name="Pitluck S."/>
            <person name="Liolios K."/>
            <person name="Pagani I."/>
            <person name="Mikhailova N."/>
            <person name="Ivanova N."/>
            <person name="Mavromatis K."/>
            <person name="Pati A."/>
            <person name="Tapia R."/>
            <person name="Han C."/>
            <person name="Goodwin L."/>
            <person name="Chen A."/>
            <person name="Palaniappan K."/>
            <person name="Land M."/>
            <person name="Hauser L."/>
            <person name="Chang Y.J."/>
            <person name="Jeffries C.D."/>
            <person name="Brambilla E.M."/>
            <person name="Rohde M."/>
            <person name="Goker M."/>
            <person name="Detter J.C."/>
            <person name="Woyke T."/>
            <person name="Bristow J."/>
            <person name="Eisen J.A."/>
            <person name="Markowitz V."/>
            <person name="Hugenholtz P."/>
            <person name="Kyrpides N.C."/>
            <person name="Klenk H.P."/>
        </authorList>
    </citation>
    <scope>NUCLEOTIDE SEQUENCE [LARGE SCALE GENOMIC DNA]</scope>
    <source>
        <strain evidence="2">DSM 21211 / LMG 22137 / NRRL B-23946 / LB-34</strain>
    </source>
</reference>
<evidence type="ECO:0000313" key="2">
    <source>
        <dbReference type="Proteomes" id="UP000008635"/>
    </source>
</evidence>
<dbReference type="KEGG" id="dmr:Deima_3154"/>
<sequence length="147" mass="16821">MNDTPLLTLDTIASYLRARDVRLDVEEHPDRRFIRMGWTFDMGEAAVLISLQDGTNNTSRLEITCITQKTYADRPAEVVAFLNARNRERAFGRTLDANGNVWLEYLGMYPTLMELPQDTFDTLFGAVLMHFQEDYAALEGPRRTVQA</sequence>
<dbReference type="Pfam" id="PF10722">
    <property type="entry name" value="YbjN"/>
    <property type="match status" value="1"/>
</dbReference>
<dbReference type="OrthoDB" id="67262at2"/>
<reference evidence="2" key="2">
    <citation type="submission" date="2011-01" db="EMBL/GenBank/DDBJ databases">
        <title>The complete genome of Deinococcus maricopensis DSM 21211.</title>
        <authorList>
            <consortium name="US DOE Joint Genome Institute (JGI-PGF)"/>
            <person name="Lucas S."/>
            <person name="Copeland A."/>
            <person name="Lapidus A."/>
            <person name="Goodwin L."/>
            <person name="Pitluck S."/>
            <person name="Kyrpides N."/>
            <person name="Mavromatis K."/>
            <person name="Pagani I."/>
            <person name="Ivanova N."/>
            <person name="Ovchinnikova G."/>
            <person name="Zeytun A."/>
            <person name="Detter J.C."/>
            <person name="Han C."/>
            <person name="Land M."/>
            <person name="Hauser L."/>
            <person name="Markowitz V."/>
            <person name="Cheng J.-F."/>
            <person name="Hugenholtz P."/>
            <person name="Woyke T."/>
            <person name="Wu D."/>
            <person name="Pukall R."/>
            <person name="Gehrich-Schroeter G."/>
            <person name="Brambilla E."/>
            <person name="Klenk H.-P."/>
            <person name="Eisen J.A."/>
        </authorList>
    </citation>
    <scope>NUCLEOTIDE SEQUENCE [LARGE SCALE GENOMIC DNA]</scope>
    <source>
        <strain evidence="2">DSM 21211 / LMG 22137 / NRRL B-23946 / LB-34</strain>
    </source>
</reference>
<keyword evidence="2" id="KW-1185">Reference proteome</keyword>
<gene>
    <name evidence="1" type="ordered locus">Deima_3154</name>
</gene>
<dbReference type="RefSeq" id="WP_013558285.1">
    <property type="nucleotide sequence ID" value="NC_014958.1"/>
</dbReference>
<name>E8U3T9_DEIML</name>
<evidence type="ECO:0000313" key="1">
    <source>
        <dbReference type="EMBL" id="ADV68782.1"/>
    </source>
</evidence>
<dbReference type="Proteomes" id="UP000008635">
    <property type="component" value="Chromosome"/>
</dbReference>
<organism evidence="1 2">
    <name type="scientific">Deinococcus maricopensis (strain DSM 21211 / LMG 22137 / NRRL B-23946 / LB-34)</name>
    <dbReference type="NCBI Taxonomy" id="709986"/>
    <lineage>
        <taxon>Bacteria</taxon>
        <taxon>Thermotogati</taxon>
        <taxon>Deinococcota</taxon>
        <taxon>Deinococci</taxon>
        <taxon>Deinococcales</taxon>
        <taxon>Deinococcaceae</taxon>
        <taxon>Deinococcus</taxon>
    </lineage>
</organism>
<dbReference type="STRING" id="709986.Deima_3154"/>
<dbReference type="HOGENOM" id="CLU_1728382_0_0_0"/>
<dbReference type="Gene3D" id="3.30.1460.70">
    <property type="match status" value="1"/>
</dbReference>
<dbReference type="EMBL" id="CP002454">
    <property type="protein sequence ID" value="ADV68782.1"/>
    <property type="molecule type" value="Genomic_DNA"/>
</dbReference>
<proteinExistence type="predicted"/>
<protein>
    <recommendedName>
        <fullName evidence="3">YbjN domain-containing protein</fullName>
    </recommendedName>
</protein>
<accession>E8U3T9</accession>